<comment type="caution">
    <text evidence="1">The sequence shown here is derived from an EMBL/GenBank/DDBJ whole genome shotgun (WGS) entry which is preliminary data.</text>
</comment>
<accession>A0ACB8JFG8</accession>
<dbReference type="Proteomes" id="UP000829398">
    <property type="component" value="Chromosome 7"/>
</dbReference>
<dbReference type="EMBL" id="CM039176">
    <property type="protein sequence ID" value="KAH9716190.1"/>
    <property type="molecule type" value="Genomic_DNA"/>
</dbReference>
<evidence type="ECO:0000313" key="1">
    <source>
        <dbReference type="EMBL" id="KAH9716190.1"/>
    </source>
</evidence>
<sequence>MESGCTELRLVCPVAFGRSESTIRHVESVSGAKIRFLDDLSSDDCVLQITADSSSAAANRDNHPNVRREEEETWTAEQKALVRLYETIVRREAAGEQAEVVGDREVTCKMLIGRGLSKVFEKIESESGANVRILAKDHFFAADDLLIQGVWGLEVLFFDKRYLDAIIHGLCGMQSLSCQTQISGSFPDVKKALLSVSNFVQDSRRVDALKANVTKSSGMVVQGNPYPPAAEPFHQRGYAPSYHSRGYSSGPGHETVGGRNRMFYEEEVVFKLLCHLDKVGSLIGKGGSIVRTFQNETGASIKIADILPDSEERINSEMRHSPAQDAVMRVHSRIAEIGFEPGQAVVARLLVHSQQIGCLLGRGGHIVSEMRRATGASIRVFPKDQAPRCGSPHDEIVQVIGNYHSVQDALFHITSRLRETIFPMKRPGPNNGHSYLPPFPEMPPPPFRPRHNPASPGSYPSPVGPFHSMDRGMGPSQPFDHQAAFSHGMDPMVPPNSDRIPFPYGSERPGHGPTFDRPPSPRSWTPQGVGGGDPRGFDASSGFTPRNRPVESGNHAAILTSTTVEVVIPQLYMAHVYGEYNSNLSHIRQATISQISGANVVVNDPKPGATEGVVMVSGTSDQMRAAQSLIHAFILCGVTS</sequence>
<organism evidence="1 2">
    <name type="scientific">Citrus sinensis</name>
    <name type="common">Sweet orange</name>
    <name type="synonym">Citrus aurantium var. sinensis</name>
    <dbReference type="NCBI Taxonomy" id="2711"/>
    <lineage>
        <taxon>Eukaryota</taxon>
        <taxon>Viridiplantae</taxon>
        <taxon>Streptophyta</taxon>
        <taxon>Embryophyta</taxon>
        <taxon>Tracheophyta</taxon>
        <taxon>Spermatophyta</taxon>
        <taxon>Magnoliopsida</taxon>
        <taxon>eudicotyledons</taxon>
        <taxon>Gunneridae</taxon>
        <taxon>Pentapetalae</taxon>
        <taxon>rosids</taxon>
        <taxon>malvids</taxon>
        <taxon>Sapindales</taxon>
        <taxon>Rutaceae</taxon>
        <taxon>Aurantioideae</taxon>
        <taxon>Citrus</taxon>
    </lineage>
</organism>
<proteinExistence type="predicted"/>
<evidence type="ECO:0000313" key="2">
    <source>
        <dbReference type="Proteomes" id="UP000829398"/>
    </source>
</evidence>
<protein>
    <submittedName>
        <fullName evidence="1">Uncharacterized protein</fullName>
    </submittedName>
</protein>
<reference evidence="2" key="1">
    <citation type="journal article" date="2023" name="Hortic. Res.">
        <title>A chromosome-level phased genome enabling allele-level studies in sweet orange: a case study on citrus Huanglongbing tolerance.</title>
        <authorList>
            <person name="Wu B."/>
            <person name="Yu Q."/>
            <person name="Deng Z."/>
            <person name="Duan Y."/>
            <person name="Luo F."/>
            <person name="Gmitter F. Jr."/>
        </authorList>
    </citation>
    <scope>NUCLEOTIDE SEQUENCE [LARGE SCALE GENOMIC DNA]</scope>
    <source>
        <strain evidence="2">cv. Valencia</strain>
    </source>
</reference>
<gene>
    <name evidence="1" type="ORF">KPL71_021370</name>
</gene>
<keyword evidence="2" id="KW-1185">Reference proteome</keyword>
<name>A0ACB8JFG8_CITSI</name>